<keyword evidence="2" id="KW-1185">Reference proteome</keyword>
<reference evidence="2" key="1">
    <citation type="submission" date="2012-07" db="EMBL/GenBank/DDBJ databases">
        <title>Genome of the Chinese tree shrew, a rising model animal genetically related to primates.</title>
        <authorList>
            <person name="Zhang G."/>
            <person name="Fan Y."/>
            <person name="Yao Y."/>
            <person name="Huang Z."/>
        </authorList>
    </citation>
    <scope>NUCLEOTIDE SEQUENCE [LARGE SCALE GENOMIC DNA]</scope>
</reference>
<dbReference type="PROSITE" id="PS51257">
    <property type="entry name" value="PROKAR_LIPOPROTEIN"/>
    <property type="match status" value="1"/>
</dbReference>
<dbReference type="InParanoid" id="L9LB98"/>
<name>L9LB98_TUPCH</name>
<gene>
    <name evidence="1" type="ORF">TREES_T100015682</name>
</gene>
<dbReference type="EMBL" id="KB320477">
    <property type="protein sequence ID" value="ELW70997.1"/>
    <property type="molecule type" value="Genomic_DNA"/>
</dbReference>
<accession>L9LB98</accession>
<sequence length="152" mass="16259">MALGARCDAGLAVGSGCSCSGKCWGSSNRIELRQRQRILRSCVLLLTKYPPHQVSSSSPGVLLTRCPPPPHQVSSLPGVLVCNRCPPPQQVSSSSPGVLLLTRAPFIPKDTLKDIFISKGVFLRPILEESRSPTGDSIACLKKTARLSYSMA</sequence>
<proteinExistence type="predicted"/>
<evidence type="ECO:0000313" key="2">
    <source>
        <dbReference type="Proteomes" id="UP000011518"/>
    </source>
</evidence>
<organism evidence="1 2">
    <name type="scientific">Tupaia chinensis</name>
    <name type="common">Chinese tree shrew</name>
    <name type="synonym">Tupaia belangeri chinensis</name>
    <dbReference type="NCBI Taxonomy" id="246437"/>
    <lineage>
        <taxon>Eukaryota</taxon>
        <taxon>Metazoa</taxon>
        <taxon>Chordata</taxon>
        <taxon>Craniata</taxon>
        <taxon>Vertebrata</taxon>
        <taxon>Euteleostomi</taxon>
        <taxon>Mammalia</taxon>
        <taxon>Eutheria</taxon>
        <taxon>Euarchontoglires</taxon>
        <taxon>Scandentia</taxon>
        <taxon>Tupaiidae</taxon>
        <taxon>Tupaia</taxon>
    </lineage>
</organism>
<dbReference type="Proteomes" id="UP000011518">
    <property type="component" value="Unassembled WGS sequence"/>
</dbReference>
<dbReference type="AlphaFoldDB" id="L9LB98"/>
<protein>
    <submittedName>
        <fullName evidence="1">Uncharacterized protein</fullName>
    </submittedName>
</protein>
<evidence type="ECO:0000313" key="1">
    <source>
        <dbReference type="EMBL" id="ELW70997.1"/>
    </source>
</evidence>
<reference evidence="2" key="2">
    <citation type="journal article" date="2013" name="Nat. Commun.">
        <title>Genome of the Chinese tree shrew.</title>
        <authorList>
            <person name="Fan Y."/>
            <person name="Huang Z.Y."/>
            <person name="Cao C.C."/>
            <person name="Chen C.S."/>
            <person name="Chen Y.X."/>
            <person name="Fan D.D."/>
            <person name="He J."/>
            <person name="Hou H.L."/>
            <person name="Hu L."/>
            <person name="Hu X.T."/>
            <person name="Jiang X.T."/>
            <person name="Lai R."/>
            <person name="Lang Y.S."/>
            <person name="Liang B."/>
            <person name="Liao S.G."/>
            <person name="Mu D."/>
            <person name="Ma Y.Y."/>
            <person name="Niu Y.Y."/>
            <person name="Sun X.Q."/>
            <person name="Xia J.Q."/>
            <person name="Xiao J."/>
            <person name="Xiong Z.Q."/>
            <person name="Xu L."/>
            <person name="Yang L."/>
            <person name="Zhang Y."/>
            <person name="Zhao W."/>
            <person name="Zhao X.D."/>
            <person name="Zheng Y.T."/>
            <person name="Zhou J.M."/>
            <person name="Zhu Y.B."/>
            <person name="Zhang G.J."/>
            <person name="Wang J."/>
            <person name="Yao Y.G."/>
        </authorList>
    </citation>
    <scope>NUCLEOTIDE SEQUENCE [LARGE SCALE GENOMIC DNA]</scope>
</reference>